<organism evidence="3 4">
    <name type="scientific">Rhizophagus clarus</name>
    <dbReference type="NCBI Taxonomy" id="94130"/>
    <lineage>
        <taxon>Eukaryota</taxon>
        <taxon>Fungi</taxon>
        <taxon>Fungi incertae sedis</taxon>
        <taxon>Mucoromycota</taxon>
        <taxon>Glomeromycotina</taxon>
        <taxon>Glomeromycetes</taxon>
        <taxon>Glomerales</taxon>
        <taxon>Glomeraceae</taxon>
        <taxon>Rhizophagus</taxon>
    </lineage>
</organism>
<dbReference type="Proteomes" id="UP000615446">
    <property type="component" value="Unassembled WGS sequence"/>
</dbReference>
<dbReference type="OrthoDB" id="2322499at2759"/>
<evidence type="ECO:0000259" key="2">
    <source>
        <dbReference type="PROSITE" id="PS50181"/>
    </source>
</evidence>
<reference evidence="3" key="1">
    <citation type="submission" date="2019-10" db="EMBL/GenBank/DDBJ databases">
        <title>Conservation and host-specific expression of non-tandemly repeated heterogenous ribosome RNA gene in arbuscular mycorrhizal fungi.</title>
        <authorList>
            <person name="Maeda T."/>
            <person name="Kobayashi Y."/>
            <person name="Nakagawa T."/>
            <person name="Ezawa T."/>
            <person name="Yamaguchi K."/>
            <person name="Bino T."/>
            <person name="Nishimoto Y."/>
            <person name="Shigenobu S."/>
            <person name="Kawaguchi M."/>
        </authorList>
    </citation>
    <scope>NUCLEOTIDE SEQUENCE</scope>
    <source>
        <strain evidence="3">HR1</strain>
    </source>
</reference>
<sequence length="553" mass="64981">MESEFSYPSLNFVQGRCLATQIPPEIFINICQDLPPIDLLSLARVCKKFYLYLCSTNSTTTQEIWKNSRLTFLPFVQMPPPEGMSELQYVKLVTERGCQFCKKARIRKVYWAFLVRCCRKCLEDRTIRLDQIRSYLQSPNLIPDDFLGGLTFTTGFYKSGWDRSPKHRPANLYWIQNVEDTYAEYVKLNVNEKREWVKRKREEGKIKMEEVVKREIEHENEYWTKTMENSKKRDDRASMIDYLIRKEKNEYGFPKFKMSIVEQCSSYNKAMMSTSTSPFTERAWIGFRNKLIPEYNQMFSTLRMQRQDTEKHLSIDVAIQTRQMDIVKTIFELLRPEGEQRQFSNTTVTNVNNVNQQRSSSPSSESNSEETIQNSNIKDENTTNLNFVFENFLIKYLPWCPTFRNPPFVNKDPRILWDDDFLMSVLIPQLREEALYLKNYPAPIDTVCGAFLHGGLNNKRVFGCKLCNNNNNNNNNFQNIPSQLYSFFEVRLHLTKGEHKVRMINDDCMIEVYPSLSKLVDNTIHPGQLFPRNKPEVFFAAGFNCNLICNLLN</sequence>
<dbReference type="AlphaFoldDB" id="A0A8H3QXX8"/>
<accession>A0A8H3QXX8</accession>
<feature type="compositionally biased region" description="Low complexity" evidence="1">
    <location>
        <begin position="342"/>
        <end position="370"/>
    </location>
</feature>
<dbReference type="CDD" id="cd09917">
    <property type="entry name" value="F-box_SF"/>
    <property type="match status" value="1"/>
</dbReference>
<dbReference type="InterPro" id="IPR036047">
    <property type="entry name" value="F-box-like_dom_sf"/>
</dbReference>
<proteinExistence type="predicted"/>
<dbReference type="EMBL" id="BLAL01000246">
    <property type="protein sequence ID" value="GES96096.1"/>
    <property type="molecule type" value="Genomic_DNA"/>
</dbReference>
<dbReference type="SMART" id="SM00256">
    <property type="entry name" value="FBOX"/>
    <property type="match status" value="1"/>
</dbReference>
<dbReference type="Pfam" id="PF12937">
    <property type="entry name" value="F-box-like"/>
    <property type="match status" value="1"/>
</dbReference>
<dbReference type="SUPFAM" id="SSF81383">
    <property type="entry name" value="F-box domain"/>
    <property type="match status" value="1"/>
</dbReference>
<name>A0A8H3QXX8_9GLOM</name>
<dbReference type="InterPro" id="IPR001810">
    <property type="entry name" value="F-box_dom"/>
</dbReference>
<gene>
    <name evidence="3" type="ORF">RCL2_002273700</name>
</gene>
<evidence type="ECO:0000313" key="3">
    <source>
        <dbReference type="EMBL" id="GES96096.1"/>
    </source>
</evidence>
<protein>
    <recommendedName>
        <fullName evidence="2">F-box domain-containing protein</fullName>
    </recommendedName>
</protein>
<comment type="caution">
    <text evidence="3">The sequence shown here is derived from an EMBL/GenBank/DDBJ whole genome shotgun (WGS) entry which is preliminary data.</text>
</comment>
<evidence type="ECO:0000256" key="1">
    <source>
        <dbReference type="SAM" id="MobiDB-lite"/>
    </source>
</evidence>
<dbReference type="Gene3D" id="1.20.1280.50">
    <property type="match status" value="1"/>
</dbReference>
<feature type="region of interest" description="Disordered" evidence="1">
    <location>
        <begin position="342"/>
        <end position="377"/>
    </location>
</feature>
<evidence type="ECO:0000313" key="4">
    <source>
        <dbReference type="Proteomes" id="UP000615446"/>
    </source>
</evidence>
<dbReference type="PROSITE" id="PS50181">
    <property type="entry name" value="FBOX"/>
    <property type="match status" value="1"/>
</dbReference>
<feature type="domain" description="F-box" evidence="2">
    <location>
        <begin position="16"/>
        <end position="68"/>
    </location>
</feature>